<dbReference type="PANTHER" id="PTHR11496:SF83">
    <property type="entry name" value="HYDROXYACID-OXOACID TRANSHYDROGENASE, MITOCHONDRIAL"/>
    <property type="match status" value="1"/>
</dbReference>
<comment type="caution">
    <text evidence="3">The sequence shown here is derived from an EMBL/GenBank/DDBJ whole genome shotgun (WGS) entry which is preliminary data.</text>
</comment>
<dbReference type="Pfam" id="PF00465">
    <property type="entry name" value="Fe-ADH"/>
    <property type="match status" value="1"/>
</dbReference>
<dbReference type="InterPro" id="IPR001670">
    <property type="entry name" value="ADH_Fe/GldA"/>
</dbReference>
<dbReference type="EMBL" id="JBEPSH010000002">
    <property type="protein sequence ID" value="MET4575978.1"/>
    <property type="molecule type" value="Genomic_DNA"/>
</dbReference>
<feature type="domain" description="Alcohol dehydrogenase iron-type/glycerol dehydrogenase GldA" evidence="2">
    <location>
        <begin position="17"/>
        <end position="191"/>
    </location>
</feature>
<organism evidence="3 4">
    <name type="scientific">Ottowia thiooxydans</name>
    <dbReference type="NCBI Taxonomy" id="219182"/>
    <lineage>
        <taxon>Bacteria</taxon>
        <taxon>Pseudomonadati</taxon>
        <taxon>Pseudomonadota</taxon>
        <taxon>Betaproteobacteria</taxon>
        <taxon>Burkholderiales</taxon>
        <taxon>Comamonadaceae</taxon>
        <taxon>Ottowia</taxon>
    </lineage>
</organism>
<proteinExistence type="predicted"/>
<accession>A0ABV2Q4L8</accession>
<evidence type="ECO:0000313" key="3">
    <source>
        <dbReference type="EMBL" id="MET4575978.1"/>
    </source>
</evidence>
<dbReference type="Proteomes" id="UP001549320">
    <property type="component" value="Unassembled WGS sequence"/>
</dbReference>
<dbReference type="PANTHER" id="PTHR11496">
    <property type="entry name" value="ALCOHOL DEHYDROGENASE"/>
    <property type="match status" value="1"/>
</dbReference>
<protein>
    <submittedName>
        <fullName evidence="3">Alcohol dehydrogenase class IV</fullName>
    </submittedName>
</protein>
<name>A0ABV2Q4L8_9BURK</name>
<gene>
    <name evidence="3" type="ORF">ABIE13_001078</name>
</gene>
<reference evidence="3 4" key="1">
    <citation type="submission" date="2024-06" db="EMBL/GenBank/DDBJ databases">
        <title>Sorghum-associated microbial communities from plants grown in Nebraska, USA.</title>
        <authorList>
            <person name="Schachtman D."/>
        </authorList>
    </citation>
    <scope>NUCLEOTIDE SEQUENCE [LARGE SCALE GENOMIC DNA]</scope>
    <source>
        <strain evidence="3 4">2709</strain>
    </source>
</reference>
<evidence type="ECO:0000256" key="1">
    <source>
        <dbReference type="ARBA" id="ARBA00023002"/>
    </source>
</evidence>
<keyword evidence="4" id="KW-1185">Reference proteome</keyword>
<dbReference type="InterPro" id="IPR039697">
    <property type="entry name" value="Alcohol_dehydrogenase_Fe"/>
</dbReference>
<dbReference type="SUPFAM" id="SSF56796">
    <property type="entry name" value="Dehydroquinate synthase-like"/>
    <property type="match status" value="1"/>
</dbReference>
<dbReference type="RefSeq" id="WP_354441790.1">
    <property type="nucleotide sequence ID" value="NZ_JBEPSH010000002.1"/>
</dbReference>
<evidence type="ECO:0000259" key="2">
    <source>
        <dbReference type="Pfam" id="PF00465"/>
    </source>
</evidence>
<dbReference type="Gene3D" id="3.40.50.1970">
    <property type="match status" value="1"/>
</dbReference>
<sequence length="410" mass="44513">MYQEQSPIHNFRARTYPLKIYSGSDALAALPNELQSRRISRALIVCGRSVHERTNLTQRIESLASGNIVGIFAGISEGAPAQCIEAAAAMARDTRADALIAVGAGSVIKGVRVVAMLLGENRTLTEMATVHRDGKPPESQRLLTPKIPIFNVLTSPTSAQNRGGSAVRYTGSAHHLEFFDPKTRPQAVFWDCEALETAPLSLARSTSFEIYWWSLMCMGAMKAVNPLVKGSRFQAWQLARAAYPRLSTHTDAADLIDLCAAGLLQNRDEEDGGRPWSCQLLARAAYACAVAVFNHYDGVTQSRGYAAFAPAMIRGLGASVPEVTVALGEALGINLSGTEPNLSEMVALEVERDFQALGWRTDLHDCGIPVGDATRILELALRNYNANHDRLLDQHREAILAGIVRTIAPH</sequence>
<evidence type="ECO:0000313" key="4">
    <source>
        <dbReference type="Proteomes" id="UP001549320"/>
    </source>
</evidence>
<keyword evidence="1" id="KW-0560">Oxidoreductase</keyword>